<evidence type="ECO:0000313" key="1">
    <source>
        <dbReference type="EMBL" id="MBB3108047.1"/>
    </source>
</evidence>
<dbReference type="InterPro" id="IPR014756">
    <property type="entry name" value="Ig_E-set"/>
</dbReference>
<dbReference type="InterPro" id="IPR029058">
    <property type="entry name" value="AB_hydrolase_fold"/>
</dbReference>
<dbReference type="RefSeq" id="WP_183595805.1">
    <property type="nucleotide sequence ID" value="NZ_JACHXK010000001.1"/>
</dbReference>
<comment type="caution">
    <text evidence="1">The sequence shown here is derived from an EMBL/GenBank/DDBJ whole genome shotgun (WGS) entry which is preliminary data.</text>
</comment>
<dbReference type="AlphaFoldDB" id="A0A7W5ASZ0"/>
<evidence type="ECO:0000313" key="2">
    <source>
        <dbReference type="Proteomes" id="UP000570361"/>
    </source>
</evidence>
<dbReference type="InterPro" id="IPR013783">
    <property type="entry name" value="Ig-like_fold"/>
</dbReference>
<dbReference type="SUPFAM" id="SSF81296">
    <property type="entry name" value="E set domains"/>
    <property type="match status" value="1"/>
</dbReference>
<name>A0A7W5ASZ0_9BACL</name>
<sequence>MQPVHELHRNQSLHSHALFFDPVLRKVDWSQVDAELNKVPYIEEKPGVTVLANGDVVFYFLAPNAESVQVAHMGGPRCDLRPCGDGYWTVTLSGIPAGFHYHHYYVNGIMVTNPLSPYGYGSFQPINYYEIPDSENDFYLLQPVPHGSIRMELYESSVTGRTRNCWVYTPPGYDQQLEHTYPVLYLQHGGGENETGWLWQGKIHYILDNLIAAGQCEEMVVVMNSGYAFLDEEMSQFLPGNFDAVLMEDCIPFIENRFRVKTDRLHRAMAGLSMGAFQTLLTTFKHIEDFAWIGLFSGSLACKSSSEYDHRKLFEHPEAFNDAVKLLFLGMGEQEHGYDPIVREHRELTDRGIRSVLYTCPGGHDWHVWRRSVHAFLQRVFRT</sequence>
<accession>A0A7W5ASZ0</accession>
<keyword evidence="2" id="KW-1185">Reference proteome</keyword>
<dbReference type="Pfam" id="PF00756">
    <property type="entry name" value="Esterase"/>
    <property type="match status" value="1"/>
</dbReference>
<proteinExistence type="predicted"/>
<dbReference type="Gene3D" id="2.60.40.10">
    <property type="entry name" value="Immunoglobulins"/>
    <property type="match status" value="1"/>
</dbReference>
<dbReference type="SUPFAM" id="SSF53474">
    <property type="entry name" value="alpha/beta-Hydrolases"/>
    <property type="match status" value="1"/>
</dbReference>
<protein>
    <submittedName>
        <fullName evidence="1">Enterochelin esterase-like enzyme</fullName>
    </submittedName>
</protein>
<dbReference type="PANTHER" id="PTHR48098">
    <property type="entry name" value="ENTEROCHELIN ESTERASE-RELATED"/>
    <property type="match status" value="1"/>
</dbReference>
<dbReference type="PANTHER" id="PTHR48098:SF1">
    <property type="entry name" value="DIACYLGLYCEROL ACYLTRANSFERASE_MYCOLYLTRANSFERASE AG85A"/>
    <property type="match status" value="1"/>
</dbReference>
<dbReference type="InterPro" id="IPR000801">
    <property type="entry name" value="Esterase-like"/>
</dbReference>
<reference evidence="1 2" key="1">
    <citation type="submission" date="2020-08" db="EMBL/GenBank/DDBJ databases">
        <title>Genomic Encyclopedia of Type Strains, Phase III (KMG-III): the genomes of soil and plant-associated and newly described type strains.</title>
        <authorList>
            <person name="Whitman W."/>
        </authorList>
    </citation>
    <scope>NUCLEOTIDE SEQUENCE [LARGE SCALE GENOMIC DNA]</scope>
    <source>
        <strain evidence="1 2">CECT 5862</strain>
    </source>
</reference>
<dbReference type="InterPro" id="IPR050583">
    <property type="entry name" value="Mycobacterial_A85_antigen"/>
</dbReference>
<gene>
    <name evidence="1" type="ORF">FHS18_000075</name>
</gene>
<dbReference type="EMBL" id="JACHXK010000001">
    <property type="protein sequence ID" value="MBB3108047.1"/>
    <property type="molecule type" value="Genomic_DNA"/>
</dbReference>
<dbReference type="Proteomes" id="UP000570361">
    <property type="component" value="Unassembled WGS sequence"/>
</dbReference>
<dbReference type="Gene3D" id="3.40.50.1820">
    <property type="entry name" value="alpha/beta hydrolase"/>
    <property type="match status" value="1"/>
</dbReference>
<dbReference type="GO" id="GO:0016747">
    <property type="term" value="F:acyltransferase activity, transferring groups other than amino-acyl groups"/>
    <property type="evidence" value="ECO:0007669"/>
    <property type="project" value="TreeGrafter"/>
</dbReference>
<organism evidence="1 2">
    <name type="scientific">Paenibacillus phyllosphaerae</name>
    <dbReference type="NCBI Taxonomy" id="274593"/>
    <lineage>
        <taxon>Bacteria</taxon>
        <taxon>Bacillati</taxon>
        <taxon>Bacillota</taxon>
        <taxon>Bacilli</taxon>
        <taxon>Bacillales</taxon>
        <taxon>Paenibacillaceae</taxon>
        <taxon>Paenibacillus</taxon>
    </lineage>
</organism>